<dbReference type="Gene3D" id="1.10.10.10">
    <property type="entry name" value="Winged helix-like DNA-binding domain superfamily/Winged helix DNA-binding domain"/>
    <property type="match status" value="1"/>
</dbReference>
<dbReference type="InterPro" id="IPR008920">
    <property type="entry name" value="TF_FadR/GntR_C"/>
</dbReference>
<reference evidence="5" key="1">
    <citation type="submission" date="2020-12" db="EMBL/GenBank/DDBJ databases">
        <title>Devosia sp. MSA67 isolated from Mo River.</title>
        <authorList>
            <person name="Ma F."/>
            <person name="Zi Z."/>
        </authorList>
    </citation>
    <scope>NUCLEOTIDE SEQUENCE</scope>
    <source>
        <strain evidence="5">MSA67</strain>
    </source>
</reference>
<organism evidence="5 6">
    <name type="scientific">Devosia sediminis</name>
    <dbReference type="NCBI Taxonomy" id="2798801"/>
    <lineage>
        <taxon>Bacteria</taxon>
        <taxon>Pseudomonadati</taxon>
        <taxon>Pseudomonadota</taxon>
        <taxon>Alphaproteobacteria</taxon>
        <taxon>Hyphomicrobiales</taxon>
        <taxon>Devosiaceae</taxon>
        <taxon>Devosia</taxon>
    </lineage>
</organism>
<dbReference type="SMART" id="SM00895">
    <property type="entry name" value="FCD"/>
    <property type="match status" value="1"/>
</dbReference>
<evidence type="ECO:0000256" key="3">
    <source>
        <dbReference type="ARBA" id="ARBA00023163"/>
    </source>
</evidence>
<keyword evidence="1" id="KW-0805">Transcription regulation</keyword>
<gene>
    <name evidence="5" type="ORF">JEQ47_07460</name>
</gene>
<dbReference type="CDD" id="cd07377">
    <property type="entry name" value="WHTH_GntR"/>
    <property type="match status" value="1"/>
</dbReference>
<evidence type="ECO:0000259" key="4">
    <source>
        <dbReference type="PROSITE" id="PS50949"/>
    </source>
</evidence>
<evidence type="ECO:0000313" key="5">
    <source>
        <dbReference type="EMBL" id="MBJ3784551.1"/>
    </source>
</evidence>
<dbReference type="Pfam" id="PF00392">
    <property type="entry name" value="GntR"/>
    <property type="match status" value="1"/>
</dbReference>
<comment type="caution">
    <text evidence="5">The sequence shown here is derived from an EMBL/GenBank/DDBJ whole genome shotgun (WGS) entry which is preliminary data.</text>
</comment>
<accession>A0A934ISV9</accession>
<dbReference type="Gene3D" id="1.20.120.530">
    <property type="entry name" value="GntR ligand-binding domain-like"/>
    <property type="match status" value="1"/>
</dbReference>
<proteinExistence type="predicted"/>
<evidence type="ECO:0000256" key="1">
    <source>
        <dbReference type="ARBA" id="ARBA00023015"/>
    </source>
</evidence>
<dbReference type="InterPro" id="IPR036390">
    <property type="entry name" value="WH_DNA-bd_sf"/>
</dbReference>
<dbReference type="PANTHER" id="PTHR43537:SF44">
    <property type="entry name" value="GNTR FAMILY REGULATORY PROTEIN"/>
    <property type="match status" value="1"/>
</dbReference>
<dbReference type="SMART" id="SM00345">
    <property type="entry name" value="HTH_GNTR"/>
    <property type="match status" value="1"/>
</dbReference>
<dbReference type="PROSITE" id="PS50949">
    <property type="entry name" value="HTH_GNTR"/>
    <property type="match status" value="1"/>
</dbReference>
<dbReference type="SUPFAM" id="SSF46785">
    <property type="entry name" value="Winged helix' DNA-binding domain"/>
    <property type="match status" value="1"/>
</dbReference>
<evidence type="ECO:0000313" key="6">
    <source>
        <dbReference type="Proteomes" id="UP000602124"/>
    </source>
</evidence>
<dbReference type="GO" id="GO:0003677">
    <property type="term" value="F:DNA binding"/>
    <property type="evidence" value="ECO:0007669"/>
    <property type="project" value="UniProtKB-KW"/>
</dbReference>
<sequence>MNRPVGRTELVGFGKRETLTSQLVREITDRIEKGLYPRGLQLPTEKDLIDEFGVSRTVVREAIANLRANGLVATRQGIGAFVQQSTAPSAFRIDQQSLSVIEDVVKALELRIAIESEAAALAAMRRDAEDLEAMREACAQMEAGLDPTDTIAADLGFHRAVARATRNEHFLKIFNYLGEVLIPRTRLATHRFDAAQPSQYIARIGAEHRRILSAIEASDPDGARAGMRMHLGGSRERLLHPKQTSAANS</sequence>
<evidence type="ECO:0000256" key="2">
    <source>
        <dbReference type="ARBA" id="ARBA00023125"/>
    </source>
</evidence>
<keyword evidence="3" id="KW-0804">Transcription</keyword>
<dbReference type="AlphaFoldDB" id="A0A934ISV9"/>
<keyword evidence="6" id="KW-1185">Reference proteome</keyword>
<dbReference type="PANTHER" id="PTHR43537">
    <property type="entry name" value="TRANSCRIPTIONAL REGULATOR, GNTR FAMILY"/>
    <property type="match status" value="1"/>
</dbReference>
<keyword evidence="2" id="KW-0238">DNA-binding</keyword>
<dbReference type="InterPro" id="IPR011711">
    <property type="entry name" value="GntR_C"/>
</dbReference>
<feature type="domain" description="HTH gntR-type" evidence="4">
    <location>
        <begin position="17"/>
        <end position="85"/>
    </location>
</feature>
<dbReference type="Pfam" id="PF07729">
    <property type="entry name" value="FCD"/>
    <property type="match status" value="1"/>
</dbReference>
<dbReference type="PRINTS" id="PR00035">
    <property type="entry name" value="HTHGNTR"/>
</dbReference>
<dbReference type="GO" id="GO:0003700">
    <property type="term" value="F:DNA-binding transcription factor activity"/>
    <property type="evidence" value="ECO:0007669"/>
    <property type="project" value="InterPro"/>
</dbReference>
<dbReference type="InterPro" id="IPR036388">
    <property type="entry name" value="WH-like_DNA-bd_sf"/>
</dbReference>
<dbReference type="InterPro" id="IPR000524">
    <property type="entry name" value="Tscrpt_reg_HTH_GntR"/>
</dbReference>
<protein>
    <submittedName>
        <fullName evidence="5">FadR family transcriptional regulator</fullName>
    </submittedName>
</protein>
<dbReference type="SUPFAM" id="SSF48008">
    <property type="entry name" value="GntR ligand-binding domain-like"/>
    <property type="match status" value="1"/>
</dbReference>
<dbReference type="EMBL" id="JAEKMH010000002">
    <property type="protein sequence ID" value="MBJ3784551.1"/>
    <property type="molecule type" value="Genomic_DNA"/>
</dbReference>
<name>A0A934ISV9_9HYPH</name>
<dbReference type="Proteomes" id="UP000602124">
    <property type="component" value="Unassembled WGS sequence"/>
</dbReference>